<dbReference type="PANTHER" id="PTHR43386:SF25">
    <property type="entry name" value="PEPTIDE ABC TRANSPORTER PERMEASE PROTEIN"/>
    <property type="match status" value="1"/>
</dbReference>
<dbReference type="Gene3D" id="1.10.3720.10">
    <property type="entry name" value="MetI-like"/>
    <property type="match status" value="1"/>
</dbReference>
<evidence type="ECO:0000259" key="8">
    <source>
        <dbReference type="PROSITE" id="PS50928"/>
    </source>
</evidence>
<dbReference type="GO" id="GO:0005886">
    <property type="term" value="C:plasma membrane"/>
    <property type="evidence" value="ECO:0007669"/>
    <property type="project" value="UniProtKB-SubCell"/>
</dbReference>
<dbReference type="EMBL" id="JADBEM010000001">
    <property type="protein sequence ID" value="MBE1613175.1"/>
    <property type="molecule type" value="Genomic_DNA"/>
</dbReference>
<comment type="similarity">
    <text evidence="7">Belongs to the binding-protein-dependent transport system permease family.</text>
</comment>
<evidence type="ECO:0000256" key="2">
    <source>
        <dbReference type="ARBA" id="ARBA00022448"/>
    </source>
</evidence>
<keyword evidence="2 7" id="KW-0813">Transport</keyword>
<evidence type="ECO:0000256" key="5">
    <source>
        <dbReference type="ARBA" id="ARBA00022989"/>
    </source>
</evidence>
<comment type="caution">
    <text evidence="9">The sequence shown here is derived from an EMBL/GenBank/DDBJ whole genome shotgun (WGS) entry which is preliminary data.</text>
</comment>
<keyword evidence="3" id="KW-1003">Cell membrane</keyword>
<gene>
    <name evidence="9" type="ORF">HEB94_010023</name>
</gene>
<evidence type="ECO:0000256" key="3">
    <source>
        <dbReference type="ARBA" id="ARBA00022475"/>
    </source>
</evidence>
<evidence type="ECO:0000256" key="4">
    <source>
        <dbReference type="ARBA" id="ARBA00022692"/>
    </source>
</evidence>
<dbReference type="CDD" id="cd06261">
    <property type="entry name" value="TM_PBP2"/>
    <property type="match status" value="1"/>
</dbReference>
<evidence type="ECO:0000256" key="6">
    <source>
        <dbReference type="ARBA" id="ARBA00023136"/>
    </source>
</evidence>
<dbReference type="InterPro" id="IPR000515">
    <property type="entry name" value="MetI-like"/>
</dbReference>
<dbReference type="GO" id="GO:0055085">
    <property type="term" value="P:transmembrane transport"/>
    <property type="evidence" value="ECO:0007669"/>
    <property type="project" value="InterPro"/>
</dbReference>
<dbReference type="Pfam" id="PF12911">
    <property type="entry name" value="OppC_N"/>
    <property type="match status" value="1"/>
</dbReference>
<keyword evidence="10" id="KW-1185">Reference proteome</keyword>
<keyword evidence="4 7" id="KW-0812">Transmembrane</keyword>
<dbReference type="SUPFAM" id="SSF161098">
    <property type="entry name" value="MetI-like"/>
    <property type="match status" value="1"/>
</dbReference>
<dbReference type="RefSeq" id="WP_192756087.1">
    <property type="nucleotide sequence ID" value="NZ_BAABJL010000082.1"/>
</dbReference>
<keyword evidence="5 7" id="KW-1133">Transmembrane helix</keyword>
<feature type="domain" description="ABC transmembrane type-1" evidence="8">
    <location>
        <begin position="109"/>
        <end position="294"/>
    </location>
</feature>
<dbReference type="InterPro" id="IPR035906">
    <property type="entry name" value="MetI-like_sf"/>
</dbReference>
<comment type="subcellular location">
    <subcellularLocation>
        <location evidence="1 7">Cell membrane</location>
        <topology evidence="1 7">Multi-pass membrane protein</topology>
    </subcellularLocation>
</comment>
<dbReference type="PROSITE" id="PS50928">
    <property type="entry name" value="ABC_TM1"/>
    <property type="match status" value="1"/>
</dbReference>
<dbReference type="AlphaFoldDB" id="A0A927N5Q9"/>
<proteinExistence type="inferred from homology"/>
<feature type="transmembrane region" description="Helical" evidence="7">
    <location>
        <begin position="45"/>
        <end position="64"/>
    </location>
</feature>
<evidence type="ECO:0000256" key="1">
    <source>
        <dbReference type="ARBA" id="ARBA00004651"/>
    </source>
</evidence>
<dbReference type="Proteomes" id="UP000638648">
    <property type="component" value="Unassembled WGS sequence"/>
</dbReference>
<accession>A0A927N5Q9</accession>
<feature type="transmembrane region" description="Helical" evidence="7">
    <location>
        <begin position="268"/>
        <end position="290"/>
    </location>
</feature>
<reference evidence="9" key="1">
    <citation type="submission" date="2020-10" db="EMBL/GenBank/DDBJ databases">
        <title>Sequencing the genomes of 1000 actinobacteria strains.</title>
        <authorList>
            <person name="Klenk H.-P."/>
        </authorList>
    </citation>
    <scope>NUCLEOTIDE SEQUENCE</scope>
    <source>
        <strain evidence="9">DSM 45354</strain>
    </source>
</reference>
<evidence type="ECO:0000313" key="9">
    <source>
        <dbReference type="EMBL" id="MBE1613175.1"/>
    </source>
</evidence>
<feature type="transmembrane region" description="Helical" evidence="7">
    <location>
        <begin position="117"/>
        <end position="141"/>
    </location>
</feature>
<sequence length="306" mass="32389">MAVNDAAPRTVQSLREEWHRQEVGVQVRSFWSETVRRFLRNRAGVVALVVLLLLIGSAVLAPLLTSYDPLIGRPVERLQGPFSPGHLLGTDEQGRDMLARLLYGGRLSLAAGFVPPVAATMIGTLIGTWAGFVGGATGAVLMRIMDMLYAFPAILLAIAVGASLGPGLLNSIVAVTIVFVPPVARVAESATREVATQEYMEAARLTGARRFTLVRTQLLPNVLNNIIVYASGLVGVAMIVAASLSFLGLGSQPPAPEWGAMLNSLRGAIYAAPAVVALPGLFIFVTSVAFNTASDALREAMDSRLD</sequence>
<feature type="transmembrane region" description="Helical" evidence="7">
    <location>
        <begin position="226"/>
        <end position="247"/>
    </location>
</feature>
<protein>
    <submittedName>
        <fullName evidence="9">Peptide/nickel transport system permease protein</fullName>
    </submittedName>
</protein>
<dbReference type="InterPro" id="IPR025966">
    <property type="entry name" value="OppC_N"/>
</dbReference>
<keyword evidence="6 7" id="KW-0472">Membrane</keyword>
<feature type="transmembrane region" description="Helical" evidence="7">
    <location>
        <begin position="153"/>
        <end position="180"/>
    </location>
</feature>
<dbReference type="InterPro" id="IPR050366">
    <property type="entry name" value="BP-dependent_transpt_permease"/>
</dbReference>
<name>A0A927N5Q9_9ACTN</name>
<organism evidence="9 10">
    <name type="scientific">Actinopolymorpha pittospori</name>
    <dbReference type="NCBI Taxonomy" id="648752"/>
    <lineage>
        <taxon>Bacteria</taxon>
        <taxon>Bacillati</taxon>
        <taxon>Actinomycetota</taxon>
        <taxon>Actinomycetes</taxon>
        <taxon>Propionibacteriales</taxon>
        <taxon>Actinopolymorphaceae</taxon>
        <taxon>Actinopolymorpha</taxon>
    </lineage>
</organism>
<dbReference type="PANTHER" id="PTHR43386">
    <property type="entry name" value="OLIGOPEPTIDE TRANSPORT SYSTEM PERMEASE PROTEIN APPC"/>
    <property type="match status" value="1"/>
</dbReference>
<dbReference type="Pfam" id="PF00528">
    <property type="entry name" value="BPD_transp_1"/>
    <property type="match status" value="1"/>
</dbReference>
<evidence type="ECO:0000313" key="10">
    <source>
        <dbReference type="Proteomes" id="UP000638648"/>
    </source>
</evidence>
<evidence type="ECO:0000256" key="7">
    <source>
        <dbReference type="RuleBase" id="RU363032"/>
    </source>
</evidence>